<evidence type="ECO:0000256" key="14">
    <source>
        <dbReference type="ARBA" id="ARBA00023145"/>
    </source>
</evidence>
<dbReference type="Pfam" id="PF09286">
    <property type="entry name" value="Pro-kuma_activ"/>
    <property type="match status" value="1"/>
</dbReference>
<evidence type="ECO:0000256" key="7">
    <source>
        <dbReference type="ARBA" id="ARBA00022670"/>
    </source>
</evidence>
<keyword evidence="15" id="KW-0325">Glycoprotein</keyword>
<accession>A0A367LED6</accession>
<dbReference type="PROSITE" id="PS00138">
    <property type="entry name" value="SUBTILASE_SER"/>
    <property type="match status" value="1"/>
</dbReference>
<dbReference type="CDD" id="cd11377">
    <property type="entry name" value="Pro-peptidase_S53"/>
    <property type="match status" value="1"/>
</dbReference>
<dbReference type="GO" id="GO:0046872">
    <property type="term" value="F:metal ion binding"/>
    <property type="evidence" value="ECO:0007669"/>
    <property type="project" value="UniProtKB-KW"/>
</dbReference>
<feature type="active site" description="Charge relay system" evidence="16">
    <location>
        <position position="490"/>
    </location>
</feature>
<keyword evidence="14" id="KW-0865">Zymogen</keyword>
<keyword evidence="10 16" id="KW-0378">Hydrolase</keyword>
<keyword evidence="13" id="KW-0843">Virulence</keyword>
<keyword evidence="20" id="KW-1185">Reference proteome</keyword>
<dbReference type="InterPro" id="IPR030400">
    <property type="entry name" value="Sedolisin_dom"/>
</dbReference>
<dbReference type="GO" id="GO:0008240">
    <property type="term" value="F:tripeptidyl-peptidase activity"/>
    <property type="evidence" value="ECO:0007669"/>
    <property type="project" value="UniProtKB-EC"/>
</dbReference>
<dbReference type="GO" id="GO:0005576">
    <property type="term" value="C:extracellular region"/>
    <property type="evidence" value="ECO:0007669"/>
    <property type="project" value="UniProtKB-SubCell"/>
</dbReference>
<dbReference type="EC" id="3.4.14.10" evidence="5"/>
<dbReference type="PROSITE" id="PS51695">
    <property type="entry name" value="SEDOLISIN"/>
    <property type="match status" value="1"/>
</dbReference>
<comment type="subcellular location">
    <subcellularLocation>
        <location evidence="4">Secreted</location>
        <location evidence="4">Extracellular space</location>
    </subcellularLocation>
</comment>
<keyword evidence="6" id="KW-0964">Secreted</keyword>
<feature type="active site" description="Charge relay system" evidence="16">
    <location>
        <position position="273"/>
    </location>
</feature>
<dbReference type="CDD" id="cd04056">
    <property type="entry name" value="Peptidases_S53"/>
    <property type="match status" value="1"/>
</dbReference>
<evidence type="ECO:0000256" key="3">
    <source>
        <dbReference type="ARBA" id="ARBA00002451"/>
    </source>
</evidence>
<dbReference type="GO" id="GO:0006508">
    <property type="term" value="P:proteolysis"/>
    <property type="evidence" value="ECO:0007669"/>
    <property type="project" value="UniProtKB-KW"/>
</dbReference>
<comment type="cofactor">
    <cofactor evidence="2">
        <name>Ca(2+)</name>
        <dbReference type="ChEBI" id="CHEBI:29108"/>
    </cofactor>
</comment>
<keyword evidence="7 16" id="KW-0645">Protease</keyword>
<reference evidence="19 20" key="1">
    <citation type="journal article" date="2015" name="BMC Genomics">
        <title>Insights from the genome of Ophiocordyceps polyrhachis-furcata to pathogenicity and host specificity in insect fungi.</title>
        <authorList>
            <person name="Wichadakul D."/>
            <person name="Kobmoo N."/>
            <person name="Ingsriswang S."/>
            <person name="Tangphatsornruang S."/>
            <person name="Chantasingh D."/>
            <person name="Luangsa-ard J.J."/>
            <person name="Eurwilaichitr L."/>
        </authorList>
    </citation>
    <scope>NUCLEOTIDE SEQUENCE [LARGE SCALE GENOMIC DNA]</scope>
    <source>
        <strain evidence="19 20">BCC 54312</strain>
    </source>
</reference>
<dbReference type="STRING" id="1330021.A0A367LED6"/>
<feature type="domain" description="Peptidase S53" evidence="18">
    <location>
        <begin position="191"/>
        <end position="578"/>
    </location>
</feature>
<dbReference type="PANTHER" id="PTHR14218:SF15">
    <property type="entry name" value="TRIPEPTIDYL-PEPTIDASE 1"/>
    <property type="match status" value="1"/>
</dbReference>
<dbReference type="Proteomes" id="UP000253664">
    <property type="component" value="Unassembled WGS sequence"/>
</dbReference>
<evidence type="ECO:0000256" key="6">
    <source>
        <dbReference type="ARBA" id="ARBA00022525"/>
    </source>
</evidence>
<comment type="caution">
    <text evidence="16">Lacks conserved residue(s) required for the propagation of feature annotation.</text>
</comment>
<dbReference type="InterPro" id="IPR023828">
    <property type="entry name" value="Peptidase_S8_Ser-AS"/>
</dbReference>
<dbReference type="InterPro" id="IPR015366">
    <property type="entry name" value="S53_propep"/>
</dbReference>
<keyword evidence="11 16" id="KW-0720">Serine protease</keyword>
<comment type="function">
    <text evidence="3">Secreted tripeptidyl-peptidase which degrades proteins at acidic pHs and is involved in virulence.</text>
</comment>
<keyword evidence="8" id="KW-0479">Metal-binding</keyword>
<evidence type="ECO:0000256" key="4">
    <source>
        <dbReference type="ARBA" id="ARBA00004239"/>
    </source>
</evidence>
<protein>
    <recommendedName>
        <fullName evidence="5">tripeptidyl-peptidase II</fullName>
        <ecNumber evidence="5">3.4.14.10</ecNumber>
    </recommendedName>
</protein>
<evidence type="ECO:0000256" key="17">
    <source>
        <dbReference type="SAM" id="SignalP"/>
    </source>
</evidence>
<evidence type="ECO:0000256" key="15">
    <source>
        <dbReference type="ARBA" id="ARBA00023180"/>
    </source>
</evidence>
<dbReference type="OrthoDB" id="409122at2759"/>
<keyword evidence="12" id="KW-0106">Calcium</keyword>
<evidence type="ECO:0000313" key="20">
    <source>
        <dbReference type="Proteomes" id="UP000253664"/>
    </source>
</evidence>
<evidence type="ECO:0000256" key="13">
    <source>
        <dbReference type="ARBA" id="ARBA00023026"/>
    </source>
</evidence>
<dbReference type="Pfam" id="PF00082">
    <property type="entry name" value="Peptidase_S8"/>
    <property type="match status" value="1"/>
</dbReference>
<comment type="catalytic activity">
    <reaction evidence="1">
        <text>Release of an N-terminal tripeptide from a polypeptide.</text>
        <dbReference type="EC" id="3.4.14.10"/>
    </reaction>
</comment>
<dbReference type="Gene3D" id="3.40.50.200">
    <property type="entry name" value="Peptidase S8/S53 domain"/>
    <property type="match status" value="1"/>
</dbReference>
<keyword evidence="9 17" id="KW-0732">Signal</keyword>
<evidence type="ECO:0000256" key="10">
    <source>
        <dbReference type="ARBA" id="ARBA00022801"/>
    </source>
</evidence>
<evidence type="ECO:0000256" key="8">
    <source>
        <dbReference type="ARBA" id="ARBA00022723"/>
    </source>
</evidence>
<evidence type="ECO:0000259" key="18">
    <source>
        <dbReference type="PROSITE" id="PS51695"/>
    </source>
</evidence>
<organism evidence="19 20">
    <name type="scientific">Ophiocordyceps polyrhachis-furcata BCC 54312</name>
    <dbReference type="NCBI Taxonomy" id="1330021"/>
    <lineage>
        <taxon>Eukaryota</taxon>
        <taxon>Fungi</taxon>
        <taxon>Dikarya</taxon>
        <taxon>Ascomycota</taxon>
        <taxon>Pezizomycotina</taxon>
        <taxon>Sordariomycetes</taxon>
        <taxon>Hypocreomycetidae</taxon>
        <taxon>Hypocreales</taxon>
        <taxon>Ophiocordycipitaceae</taxon>
        <taxon>Ophiocordyceps</taxon>
    </lineage>
</organism>
<dbReference type="FunFam" id="3.40.50.200:FF:000015">
    <property type="entry name" value="Tripeptidyl peptidase A"/>
    <property type="match status" value="1"/>
</dbReference>
<dbReference type="InterPro" id="IPR050819">
    <property type="entry name" value="Tripeptidyl-peptidase_I"/>
</dbReference>
<evidence type="ECO:0000256" key="11">
    <source>
        <dbReference type="ARBA" id="ARBA00022825"/>
    </source>
</evidence>
<evidence type="ECO:0000256" key="5">
    <source>
        <dbReference type="ARBA" id="ARBA00012462"/>
    </source>
</evidence>
<evidence type="ECO:0000256" key="1">
    <source>
        <dbReference type="ARBA" id="ARBA00001910"/>
    </source>
</evidence>
<evidence type="ECO:0000256" key="16">
    <source>
        <dbReference type="PROSITE-ProRule" id="PRU01032"/>
    </source>
</evidence>
<dbReference type="PANTHER" id="PTHR14218">
    <property type="entry name" value="PROTEASE S8 TRIPEPTIDYL PEPTIDASE I CLN2"/>
    <property type="match status" value="1"/>
</dbReference>
<dbReference type="GO" id="GO:0004252">
    <property type="term" value="F:serine-type endopeptidase activity"/>
    <property type="evidence" value="ECO:0007669"/>
    <property type="project" value="UniProtKB-UniRule"/>
</dbReference>
<dbReference type="SUPFAM" id="SSF54897">
    <property type="entry name" value="Protease propeptides/inhibitors"/>
    <property type="match status" value="1"/>
</dbReference>
<dbReference type="EMBL" id="LKCN02000007">
    <property type="protein sequence ID" value="RCI12780.1"/>
    <property type="molecule type" value="Genomic_DNA"/>
</dbReference>
<dbReference type="AlphaFoldDB" id="A0A367LED6"/>
<dbReference type="InterPro" id="IPR000209">
    <property type="entry name" value="Peptidase_S8/S53_dom"/>
</dbReference>
<evidence type="ECO:0000256" key="9">
    <source>
        <dbReference type="ARBA" id="ARBA00022729"/>
    </source>
</evidence>
<evidence type="ECO:0000256" key="12">
    <source>
        <dbReference type="ARBA" id="ARBA00022837"/>
    </source>
</evidence>
<feature type="active site" description="Charge relay system" evidence="16">
    <location>
        <position position="269"/>
    </location>
</feature>
<evidence type="ECO:0000313" key="19">
    <source>
        <dbReference type="EMBL" id="RCI12780.1"/>
    </source>
</evidence>
<gene>
    <name evidence="19" type="ORF">L249_0723</name>
</gene>
<evidence type="ECO:0000256" key="2">
    <source>
        <dbReference type="ARBA" id="ARBA00001913"/>
    </source>
</evidence>
<dbReference type="SUPFAM" id="SSF52743">
    <property type="entry name" value="Subtilisin-like"/>
    <property type="match status" value="1"/>
</dbReference>
<feature type="chain" id="PRO_5016571010" description="tripeptidyl-peptidase II" evidence="17">
    <location>
        <begin position="21"/>
        <end position="578"/>
    </location>
</feature>
<name>A0A367LED6_9HYPO</name>
<dbReference type="SMART" id="SM00944">
    <property type="entry name" value="Pro-kuma_activ"/>
    <property type="match status" value="1"/>
</dbReference>
<comment type="caution">
    <text evidence="19">The sequence shown here is derived from an EMBL/GenBank/DDBJ whole genome shotgun (WGS) entry which is preliminary data.</text>
</comment>
<proteinExistence type="predicted"/>
<dbReference type="InterPro" id="IPR036852">
    <property type="entry name" value="Peptidase_S8/S53_dom_sf"/>
</dbReference>
<sequence>MVLALLAAASALAGLASSMAAVEKASTIPEGWQKLQQGPKPTNPLVMSFALRQPNVDGLSDAVVQGRRVSRDDILAMRQPDAQDIQSVERWLASSGISETRCENDWVHVRTTVGEAEKLLGAKMERYSFQGQPPVIRTTEYFIPDHLSGAITFVHPIANFMTPEHDVAATRLMPPQMQKRAGEAEADCQRIIRPRCILDQYQINYTEAGGKSPSRFAIAGFLDQFANYKDTTDFLGKTMQGAIPASYNFSVQSISGGDNSQDPAKAGSEANLDMQYAMAIGYPTQVTYYSTGGRGVKINDSGEPFPRESSDNEPYLQMVEYMLSLPDDKLPHVISMSYADDELSVPRPYAERVCGLMGMLTGRGTSIIVASGDGGARGGRNSSCRTNDGSNKDITMATFPGTCPWVTSVGATTNQAAPQGAYFSTGGFSQWFRQPTWQKEAVDTYVRDHLKGYLHGYYNPGMRALPDISAVGTQFSTIVGGVPMALDGTSASAPVFAAMIALVNDARLRRGKKSLGWLNQRLYSPEVRRVLSDTMGGTSKGCMFDGKEQGWPAAKGWDAITGLGTPGKFDDFLRVLSR</sequence>
<feature type="signal peptide" evidence="17">
    <location>
        <begin position="1"/>
        <end position="20"/>
    </location>
</feature>